<accession>A0AAN7RQ90</accession>
<comment type="caution">
    <text evidence="2">The sequence shown here is derived from an EMBL/GenBank/DDBJ whole genome shotgun (WGS) entry which is preliminary data.</text>
</comment>
<evidence type="ECO:0000256" key="1">
    <source>
        <dbReference type="SAM" id="MobiDB-lite"/>
    </source>
</evidence>
<keyword evidence="3" id="KW-1185">Reference proteome</keyword>
<reference evidence="2 3" key="1">
    <citation type="journal article" date="2023" name="J. Hered.">
        <title>Chromosome-level genome of the wood stork (Mycteria americana) provides insight into avian chromosome evolution.</title>
        <authorList>
            <person name="Flamio R. Jr."/>
            <person name="Ramstad K.M."/>
        </authorList>
    </citation>
    <scope>NUCLEOTIDE SEQUENCE [LARGE SCALE GENOMIC DNA]</scope>
    <source>
        <strain evidence="2">JAX WOST 10</strain>
    </source>
</reference>
<feature type="region of interest" description="Disordered" evidence="1">
    <location>
        <begin position="52"/>
        <end position="92"/>
    </location>
</feature>
<sequence length="137" mass="14309">MPGAQPSSAAEDQPKAALSLPPLGSLQVSLGLQGNLLGNRLKAALVFPPSGHGDWGNSLTTGSTQRLHALSEKGPKGEQGNYKLSPERVHSDPISGCVEEKVTGFTQGRLCLAMLFAFSDERTGLLDVGRAVVVFGL</sequence>
<name>A0AAN7RQ90_MYCAM</name>
<organism evidence="2 3">
    <name type="scientific">Mycteria americana</name>
    <name type="common">Wood stork</name>
    <dbReference type="NCBI Taxonomy" id="33587"/>
    <lineage>
        <taxon>Eukaryota</taxon>
        <taxon>Metazoa</taxon>
        <taxon>Chordata</taxon>
        <taxon>Craniata</taxon>
        <taxon>Vertebrata</taxon>
        <taxon>Euteleostomi</taxon>
        <taxon>Archelosauria</taxon>
        <taxon>Archosauria</taxon>
        <taxon>Dinosauria</taxon>
        <taxon>Saurischia</taxon>
        <taxon>Theropoda</taxon>
        <taxon>Coelurosauria</taxon>
        <taxon>Aves</taxon>
        <taxon>Neognathae</taxon>
        <taxon>Neoaves</taxon>
        <taxon>Aequornithes</taxon>
        <taxon>Ciconiiformes</taxon>
        <taxon>Ciconiidae</taxon>
        <taxon>Mycteria</taxon>
    </lineage>
</organism>
<dbReference type="Proteomes" id="UP001333110">
    <property type="component" value="Unassembled WGS sequence"/>
</dbReference>
<feature type="compositionally biased region" description="Polar residues" evidence="1">
    <location>
        <begin position="57"/>
        <end position="66"/>
    </location>
</feature>
<gene>
    <name evidence="2" type="ORF">QYF61_010280</name>
</gene>
<dbReference type="AlphaFoldDB" id="A0AAN7RQ90"/>
<dbReference type="EMBL" id="JAUNZN010000046">
    <property type="protein sequence ID" value="KAK4806071.1"/>
    <property type="molecule type" value="Genomic_DNA"/>
</dbReference>
<evidence type="ECO:0000313" key="3">
    <source>
        <dbReference type="Proteomes" id="UP001333110"/>
    </source>
</evidence>
<evidence type="ECO:0000313" key="2">
    <source>
        <dbReference type="EMBL" id="KAK4806071.1"/>
    </source>
</evidence>
<protein>
    <submittedName>
        <fullName evidence="2">Uncharacterized protein</fullName>
    </submittedName>
</protein>
<proteinExistence type="predicted"/>